<comment type="caution">
    <text evidence="2">The sequence shown here is derived from an EMBL/GenBank/DDBJ whole genome shotgun (WGS) entry which is preliminary data.</text>
</comment>
<dbReference type="Proteomes" id="UP000824120">
    <property type="component" value="Chromosome 2"/>
</dbReference>
<evidence type="ECO:0000256" key="1">
    <source>
        <dbReference type="SAM" id="MobiDB-lite"/>
    </source>
</evidence>
<evidence type="ECO:0000313" key="3">
    <source>
        <dbReference type="Proteomes" id="UP000824120"/>
    </source>
</evidence>
<dbReference type="EMBL" id="JACXVP010000002">
    <property type="protein sequence ID" value="KAG5626016.1"/>
    <property type="molecule type" value="Genomic_DNA"/>
</dbReference>
<gene>
    <name evidence="2" type="ORF">H5410_011234</name>
</gene>
<sequence length="63" mass="7180">MTREKLMHSSIPMDTRKDVVQNGVNNHPSFVQDYLSNHVVGREILLLLKRKGKGTILMQCTNS</sequence>
<organism evidence="2 3">
    <name type="scientific">Solanum commersonii</name>
    <name type="common">Commerson's wild potato</name>
    <name type="synonym">Commerson's nightshade</name>
    <dbReference type="NCBI Taxonomy" id="4109"/>
    <lineage>
        <taxon>Eukaryota</taxon>
        <taxon>Viridiplantae</taxon>
        <taxon>Streptophyta</taxon>
        <taxon>Embryophyta</taxon>
        <taxon>Tracheophyta</taxon>
        <taxon>Spermatophyta</taxon>
        <taxon>Magnoliopsida</taxon>
        <taxon>eudicotyledons</taxon>
        <taxon>Gunneridae</taxon>
        <taxon>Pentapetalae</taxon>
        <taxon>asterids</taxon>
        <taxon>lamiids</taxon>
        <taxon>Solanales</taxon>
        <taxon>Solanaceae</taxon>
        <taxon>Solanoideae</taxon>
        <taxon>Solaneae</taxon>
        <taxon>Solanum</taxon>
    </lineage>
</organism>
<dbReference type="AlphaFoldDB" id="A0A9J6AMY7"/>
<keyword evidence="3" id="KW-1185">Reference proteome</keyword>
<accession>A0A9J6AMY7</accession>
<protein>
    <submittedName>
        <fullName evidence="2">Uncharacterized protein</fullName>
    </submittedName>
</protein>
<name>A0A9J6AMY7_SOLCO</name>
<evidence type="ECO:0000313" key="2">
    <source>
        <dbReference type="EMBL" id="KAG5626016.1"/>
    </source>
</evidence>
<proteinExistence type="predicted"/>
<feature type="region of interest" description="Disordered" evidence="1">
    <location>
        <begin position="1"/>
        <end position="20"/>
    </location>
</feature>
<reference evidence="2 3" key="1">
    <citation type="submission" date="2020-09" db="EMBL/GenBank/DDBJ databases">
        <title>De no assembly of potato wild relative species, Solanum commersonii.</title>
        <authorList>
            <person name="Cho K."/>
        </authorList>
    </citation>
    <scope>NUCLEOTIDE SEQUENCE [LARGE SCALE GENOMIC DNA]</scope>
    <source>
        <strain evidence="2">LZ3.2</strain>
        <tissue evidence="2">Leaf</tissue>
    </source>
</reference>